<organism evidence="1 2">
    <name type="scientific">Ladona fulva</name>
    <name type="common">Scarce chaser dragonfly</name>
    <name type="synonym">Libellula fulva</name>
    <dbReference type="NCBI Taxonomy" id="123851"/>
    <lineage>
        <taxon>Eukaryota</taxon>
        <taxon>Metazoa</taxon>
        <taxon>Ecdysozoa</taxon>
        <taxon>Arthropoda</taxon>
        <taxon>Hexapoda</taxon>
        <taxon>Insecta</taxon>
        <taxon>Pterygota</taxon>
        <taxon>Palaeoptera</taxon>
        <taxon>Odonata</taxon>
        <taxon>Epiprocta</taxon>
        <taxon>Anisoptera</taxon>
        <taxon>Libelluloidea</taxon>
        <taxon>Libellulidae</taxon>
        <taxon>Ladona</taxon>
    </lineage>
</organism>
<dbReference type="AlphaFoldDB" id="A0A8K0KAC8"/>
<dbReference type="Proteomes" id="UP000792457">
    <property type="component" value="Unassembled WGS sequence"/>
</dbReference>
<keyword evidence="2" id="KW-1185">Reference proteome</keyword>
<accession>A0A8K0KAC8</accession>
<reference evidence="1" key="1">
    <citation type="submission" date="2013-04" db="EMBL/GenBank/DDBJ databases">
        <authorList>
            <person name="Qu J."/>
            <person name="Murali S.C."/>
            <person name="Bandaranaike D."/>
            <person name="Bellair M."/>
            <person name="Blankenburg K."/>
            <person name="Chao H."/>
            <person name="Dinh H."/>
            <person name="Doddapaneni H."/>
            <person name="Downs B."/>
            <person name="Dugan-Rocha S."/>
            <person name="Elkadiri S."/>
            <person name="Gnanaolivu R.D."/>
            <person name="Hernandez B."/>
            <person name="Javaid M."/>
            <person name="Jayaseelan J.C."/>
            <person name="Lee S."/>
            <person name="Li M."/>
            <person name="Ming W."/>
            <person name="Munidasa M."/>
            <person name="Muniz J."/>
            <person name="Nguyen L."/>
            <person name="Ongeri F."/>
            <person name="Osuji N."/>
            <person name="Pu L.-L."/>
            <person name="Puazo M."/>
            <person name="Qu C."/>
            <person name="Quiroz J."/>
            <person name="Raj R."/>
            <person name="Weissenberger G."/>
            <person name="Xin Y."/>
            <person name="Zou X."/>
            <person name="Han Y."/>
            <person name="Richards S."/>
            <person name="Worley K."/>
            <person name="Muzny D."/>
            <person name="Gibbs R."/>
        </authorList>
    </citation>
    <scope>NUCLEOTIDE SEQUENCE</scope>
    <source>
        <strain evidence="1">Sampled in the wild</strain>
    </source>
</reference>
<comment type="caution">
    <text evidence="1">The sequence shown here is derived from an EMBL/GenBank/DDBJ whole genome shotgun (WGS) entry which is preliminary data.</text>
</comment>
<protein>
    <submittedName>
        <fullName evidence="1">Uncharacterized protein</fullName>
    </submittedName>
</protein>
<name>A0A8K0KAC8_LADFU</name>
<gene>
    <name evidence="1" type="ORF">J437_LFUL006930</name>
</gene>
<dbReference type="EMBL" id="KZ308552">
    <property type="protein sequence ID" value="KAG8231361.1"/>
    <property type="molecule type" value="Genomic_DNA"/>
</dbReference>
<proteinExistence type="predicted"/>
<reference evidence="1" key="2">
    <citation type="submission" date="2017-10" db="EMBL/GenBank/DDBJ databases">
        <title>Ladona fulva Genome sequencing and assembly.</title>
        <authorList>
            <person name="Murali S."/>
            <person name="Richards S."/>
            <person name="Bandaranaike D."/>
            <person name="Bellair M."/>
            <person name="Blankenburg K."/>
            <person name="Chao H."/>
            <person name="Dinh H."/>
            <person name="Doddapaneni H."/>
            <person name="Dugan-Rocha S."/>
            <person name="Elkadiri S."/>
            <person name="Gnanaolivu R."/>
            <person name="Hernandez B."/>
            <person name="Skinner E."/>
            <person name="Javaid M."/>
            <person name="Lee S."/>
            <person name="Li M."/>
            <person name="Ming W."/>
            <person name="Munidasa M."/>
            <person name="Muniz J."/>
            <person name="Nguyen L."/>
            <person name="Hughes D."/>
            <person name="Osuji N."/>
            <person name="Pu L.-L."/>
            <person name="Puazo M."/>
            <person name="Qu C."/>
            <person name="Quiroz J."/>
            <person name="Raj R."/>
            <person name="Weissenberger G."/>
            <person name="Xin Y."/>
            <person name="Zou X."/>
            <person name="Han Y."/>
            <person name="Worley K."/>
            <person name="Muzny D."/>
            <person name="Gibbs R."/>
        </authorList>
    </citation>
    <scope>NUCLEOTIDE SEQUENCE</scope>
    <source>
        <strain evidence="1">Sampled in the wild</strain>
    </source>
</reference>
<sequence length="145" mass="16873">MDFILVEERYWNGVKQVCGLSGADIYSDHVLLKMELDIRLKNIKRARTAIKKWDLEKLEGLDKEEISQKLEVEMGTNYDTLPGVEDKWHRLQNAIKRVFEENIGYIKGKQAKKPWIMQEMIELHCFSSILSRLSVTFNIQGPFGG</sequence>
<evidence type="ECO:0000313" key="1">
    <source>
        <dbReference type="EMBL" id="KAG8231361.1"/>
    </source>
</evidence>
<evidence type="ECO:0000313" key="2">
    <source>
        <dbReference type="Proteomes" id="UP000792457"/>
    </source>
</evidence>